<dbReference type="SUPFAM" id="SSF56436">
    <property type="entry name" value="C-type lectin-like"/>
    <property type="match status" value="1"/>
</dbReference>
<reference evidence="2" key="2">
    <citation type="submission" date="2025-09" db="UniProtKB">
        <authorList>
            <consortium name="Ensembl"/>
        </authorList>
    </citation>
    <scope>IDENTIFICATION</scope>
</reference>
<evidence type="ECO:0000313" key="3">
    <source>
        <dbReference type="Proteomes" id="UP000694565"/>
    </source>
</evidence>
<evidence type="ECO:0000259" key="1">
    <source>
        <dbReference type="PROSITE" id="PS50041"/>
    </source>
</evidence>
<dbReference type="PROSITE" id="PS50041">
    <property type="entry name" value="C_TYPE_LECTIN_2"/>
    <property type="match status" value="1"/>
</dbReference>
<name>A0A8C3AEG4_CYCLU</name>
<dbReference type="Pfam" id="PF00059">
    <property type="entry name" value="Lectin_C"/>
    <property type="match status" value="1"/>
</dbReference>
<dbReference type="Ensembl" id="ENSCLMT00005041459.1">
    <property type="protein sequence ID" value="ENSCLMP00005039963.1"/>
    <property type="gene ID" value="ENSCLMG00005018827.1"/>
</dbReference>
<accession>A0A8C3AEG4</accession>
<feature type="domain" description="C-type lectin" evidence="1">
    <location>
        <begin position="20"/>
        <end position="117"/>
    </location>
</feature>
<dbReference type="Gene3D" id="3.10.100.10">
    <property type="entry name" value="Mannose-Binding Protein A, subunit A"/>
    <property type="match status" value="1"/>
</dbReference>
<dbReference type="PANTHER" id="PTHR45784">
    <property type="entry name" value="C-TYPE LECTIN DOMAIN FAMILY 20 MEMBER A-RELATED"/>
    <property type="match status" value="1"/>
</dbReference>
<dbReference type="Proteomes" id="UP000694565">
    <property type="component" value="Unplaced"/>
</dbReference>
<dbReference type="InterPro" id="IPR016186">
    <property type="entry name" value="C-type_lectin-like/link_sf"/>
</dbReference>
<sequence>MTLTLLQPSSTGLCLFTSCVQRRQYSFIETPQTWPDARRYCRDQHTDLATVNDEDDLEQLTGLIESGVSLVFLGLYRSWGWSLSDADDYKEGERTFWKWTSGEPLDKAHYCGRFFNGFSCLYFSLNDSQRQCKRCI</sequence>
<organism evidence="2 3">
    <name type="scientific">Cyclopterus lumpus</name>
    <name type="common">Lumpsucker</name>
    <dbReference type="NCBI Taxonomy" id="8103"/>
    <lineage>
        <taxon>Eukaryota</taxon>
        <taxon>Metazoa</taxon>
        <taxon>Chordata</taxon>
        <taxon>Craniata</taxon>
        <taxon>Vertebrata</taxon>
        <taxon>Euteleostomi</taxon>
        <taxon>Actinopterygii</taxon>
        <taxon>Neopterygii</taxon>
        <taxon>Teleostei</taxon>
        <taxon>Neoteleostei</taxon>
        <taxon>Acanthomorphata</taxon>
        <taxon>Eupercaria</taxon>
        <taxon>Perciformes</taxon>
        <taxon>Cottioidei</taxon>
        <taxon>Cottales</taxon>
        <taxon>Cyclopteridae</taxon>
        <taxon>Cyclopterus</taxon>
    </lineage>
</organism>
<evidence type="ECO:0000313" key="2">
    <source>
        <dbReference type="Ensembl" id="ENSCLMP00005039963.1"/>
    </source>
</evidence>
<proteinExistence type="predicted"/>
<dbReference type="GeneTree" id="ENSGT00940000178839"/>
<reference evidence="2" key="1">
    <citation type="submission" date="2025-08" db="UniProtKB">
        <authorList>
            <consortium name="Ensembl"/>
        </authorList>
    </citation>
    <scope>IDENTIFICATION</scope>
</reference>
<dbReference type="InterPro" id="IPR016187">
    <property type="entry name" value="CTDL_fold"/>
</dbReference>
<dbReference type="PANTHER" id="PTHR45784:SF3">
    <property type="entry name" value="C-TYPE LECTIN DOMAIN FAMILY 4 MEMBER K-LIKE-RELATED"/>
    <property type="match status" value="1"/>
</dbReference>
<protein>
    <recommendedName>
        <fullName evidence="1">C-type lectin domain-containing protein</fullName>
    </recommendedName>
</protein>
<keyword evidence="3" id="KW-1185">Reference proteome</keyword>
<dbReference type="AlphaFoldDB" id="A0A8C3AEG4"/>
<dbReference type="InterPro" id="IPR001304">
    <property type="entry name" value="C-type_lectin-like"/>
</dbReference>